<organism evidence="1 2">
    <name type="scientific">Vibrio zhanjiangensis</name>
    <dbReference type="NCBI Taxonomy" id="1046128"/>
    <lineage>
        <taxon>Bacteria</taxon>
        <taxon>Pseudomonadati</taxon>
        <taxon>Pseudomonadota</taxon>
        <taxon>Gammaproteobacteria</taxon>
        <taxon>Vibrionales</taxon>
        <taxon>Vibrionaceae</taxon>
        <taxon>Vibrio</taxon>
    </lineage>
</organism>
<reference evidence="2" key="1">
    <citation type="journal article" date="2019" name="Int. J. Syst. Evol. Microbiol.">
        <title>The Global Catalogue of Microorganisms (GCM) 10K type strain sequencing project: providing services to taxonomists for standard genome sequencing and annotation.</title>
        <authorList>
            <consortium name="The Broad Institute Genomics Platform"/>
            <consortium name="The Broad Institute Genome Sequencing Center for Infectious Disease"/>
            <person name="Wu L."/>
            <person name="Ma J."/>
        </authorList>
    </citation>
    <scope>NUCLEOTIDE SEQUENCE [LARGE SCALE GENOMIC DNA]</scope>
    <source>
        <strain evidence="2">NBRC 108723</strain>
    </source>
</reference>
<protein>
    <submittedName>
        <fullName evidence="1">Uncharacterized protein</fullName>
    </submittedName>
</protein>
<keyword evidence="2" id="KW-1185">Reference proteome</keyword>
<name>A0ABQ6F158_9VIBR</name>
<gene>
    <name evidence="1" type="ORF">GCM10007938_22790</name>
</gene>
<evidence type="ECO:0000313" key="2">
    <source>
        <dbReference type="Proteomes" id="UP001157138"/>
    </source>
</evidence>
<comment type="caution">
    <text evidence="1">The sequence shown here is derived from an EMBL/GenBank/DDBJ whole genome shotgun (WGS) entry which is preliminary data.</text>
</comment>
<dbReference type="EMBL" id="BSPW01000044">
    <property type="protein sequence ID" value="GLT18500.1"/>
    <property type="molecule type" value="Genomic_DNA"/>
</dbReference>
<dbReference type="Proteomes" id="UP001157138">
    <property type="component" value="Unassembled WGS sequence"/>
</dbReference>
<proteinExistence type="predicted"/>
<evidence type="ECO:0000313" key="1">
    <source>
        <dbReference type="EMBL" id="GLT18500.1"/>
    </source>
</evidence>
<accession>A0ABQ6F158</accession>
<sequence>MNWKKSAEYVGVKINSGRIEWLFTLLLESFNIIYKNTENREKKTESSTEKSAVE</sequence>